<accession>A0A2S2P2L4</accession>
<dbReference type="InterPro" id="IPR012337">
    <property type="entry name" value="RNaseH-like_sf"/>
</dbReference>
<sequence>MINNKFSLLVDESTDVGTIKHLAMVVRINIDWDIKDLFLTLIPLEDATAKNIYNVIKQFFDNHKIPYTKNCIGFAADGANAMMGRNNSLKTHLLKDIPHLFTMKCICHSLALCANYACSKLPENIEKVTRDVFNYMHQSFKRQKEFQSFQTFYELKPHKLLQPSQTRWLSLVMVVNRVLEQYSALVAYFRLQAFESDALTKSLTQDIYKQLNNQITKLYLEFLQFILPTITNLNLEFQSESPKIFTLYCRMADAYRFILSCYIKPSLLSNIDISTLQYRNPDNFVSNDLLYLGPKVAISLEKQTLNQDDLKTFKMNCLNFYIELARQFYLRFPFNSNEVLTLKYLSFLNPKEISNVESLGPAAKNFITLVGNINELDREWRMFKAKDFGDLNNCNVIEFWKVNLSTVRGDGYLQYPLLSKFVSLCFILPHSSSCVERVFSQINLNKTKSRNRLSTETLCGILHSKQLIKSKNKNCFDYDIPKDLINKHKNSMYKLK</sequence>
<dbReference type="PANTHER" id="PTHR37162:SF1">
    <property type="entry name" value="BED-TYPE DOMAIN-CONTAINING PROTEIN"/>
    <property type="match status" value="1"/>
</dbReference>
<dbReference type="AlphaFoldDB" id="A0A2S2P2L4"/>
<dbReference type="SUPFAM" id="SSF53098">
    <property type="entry name" value="Ribonuclease H-like"/>
    <property type="match status" value="1"/>
</dbReference>
<proteinExistence type="predicted"/>
<dbReference type="PANTHER" id="PTHR37162">
    <property type="entry name" value="HAT FAMILY DIMERISATION DOMAINCONTAINING PROTEIN-RELATED"/>
    <property type="match status" value="1"/>
</dbReference>
<name>A0A2S2P2L4_SCHGA</name>
<dbReference type="GO" id="GO:0046983">
    <property type="term" value="F:protein dimerization activity"/>
    <property type="evidence" value="ECO:0007669"/>
    <property type="project" value="InterPro"/>
</dbReference>
<gene>
    <name evidence="2" type="ORF">g.117651</name>
</gene>
<evidence type="ECO:0000313" key="2">
    <source>
        <dbReference type="EMBL" id="MBY23614.1"/>
    </source>
</evidence>
<feature type="domain" description="HAT C-terminal dimerisation" evidence="1">
    <location>
        <begin position="389"/>
        <end position="466"/>
    </location>
</feature>
<reference evidence="2" key="1">
    <citation type="submission" date="2018-04" db="EMBL/GenBank/DDBJ databases">
        <title>Transcriptome of Schizaphis graminum biotype I.</title>
        <authorList>
            <person name="Scully E.D."/>
            <person name="Geib S.M."/>
            <person name="Palmer N.A."/>
            <person name="Koch K."/>
            <person name="Bradshaw J."/>
            <person name="Heng-Moss T."/>
            <person name="Sarath G."/>
        </authorList>
    </citation>
    <scope>NUCLEOTIDE SEQUENCE</scope>
</reference>
<protein>
    <submittedName>
        <fullName evidence="2">Transposon-derived Buster3 transposase-like protein</fullName>
    </submittedName>
</protein>
<evidence type="ECO:0000259" key="1">
    <source>
        <dbReference type="Pfam" id="PF05699"/>
    </source>
</evidence>
<dbReference type="InterPro" id="IPR008906">
    <property type="entry name" value="HATC_C_dom"/>
</dbReference>
<dbReference type="EMBL" id="GGMR01010995">
    <property type="protein sequence ID" value="MBY23614.1"/>
    <property type="molecule type" value="Transcribed_RNA"/>
</dbReference>
<dbReference type="Pfam" id="PF05699">
    <property type="entry name" value="Dimer_Tnp_hAT"/>
    <property type="match status" value="1"/>
</dbReference>
<organism evidence="2">
    <name type="scientific">Schizaphis graminum</name>
    <name type="common">Green bug aphid</name>
    <dbReference type="NCBI Taxonomy" id="13262"/>
    <lineage>
        <taxon>Eukaryota</taxon>
        <taxon>Metazoa</taxon>
        <taxon>Ecdysozoa</taxon>
        <taxon>Arthropoda</taxon>
        <taxon>Hexapoda</taxon>
        <taxon>Insecta</taxon>
        <taxon>Pterygota</taxon>
        <taxon>Neoptera</taxon>
        <taxon>Paraneoptera</taxon>
        <taxon>Hemiptera</taxon>
        <taxon>Sternorrhyncha</taxon>
        <taxon>Aphidomorpha</taxon>
        <taxon>Aphidoidea</taxon>
        <taxon>Aphididae</taxon>
        <taxon>Aphidini</taxon>
        <taxon>Schizaphis</taxon>
    </lineage>
</organism>